<feature type="domain" description="OBG-type G" evidence="4">
    <location>
        <begin position="333"/>
        <end position="643"/>
    </location>
</feature>
<evidence type="ECO:0000256" key="3">
    <source>
        <dbReference type="SAM" id="MobiDB-lite"/>
    </source>
</evidence>
<dbReference type="PANTHER" id="PTHR11702:SF31">
    <property type="entry name" value="MITOCHONDRIAL RIBOSOME-ASSOCIATED GTPASE 2"/>
    <property type="match status" value="1"/>
</dbReference>
<evidence type="ECO:0000259" key="5">
    <source>
        <dbReference type="PROSITE" id="PS51883"/>
    </source>
</evidence>
<evidence type="ECO:0000256" key="1">
    <source>
        <dbReference type="ARBA" id="ARBA00022741"/>
    </source>
</evidence>
<evidence type="ECO:0000313" key="7">
    <source>
        <dbReference type="Proteomes" id="UP000267821"/>
    </source>
</evidence>
<keyword evidence="2" id="KW-0342">GTP-binding</keyword>
<dbReference type="FunCoup" id="A0A3N4LQ46">
    <property type="interactions" value="488"/>
</dbReference>
<dbReference type="SUPFAM" id="SSF52540">
    <property type="entry name" value="P-loop containing nucleoside triphosphate hydrolases"/>
    <property type="match status" value="1"/>
</dbReference>
<name>A0A3N4LQ46_9PEZI</name>
<dbReference type="GO" id="GO:0005525">
    <property type="term" value="F:GTP binding"/>
    <property type="evidence" value="ECO:0007669"/>
    <property type="project" value="UniProtKB-KW"/>
</dbReference>
<feature type="domain" description="Obg" evidence="5">
    <location>
        <begin position="96"/>
        <end position="332"/>
    </location>
</feature>
<proteinExistence type="predicted"/>
<dbReference type="CDD" id="cd01898">
    <property type="entry name" value="Obg"/>
    <property type="match status" value="1"/>
</dbReference>
<organism evidence="6 7">
    <name type="scientific">Terfezia boudieri ATCC MYA-4762</name>
    <dbReference type="NCBI Taxonomy" id="1051890"/>
    <lineage>
        <taxon>Eukaryota</taxon>
        <taxon>Fungi</taxon>
        <taxon>Dikarya</taxon>
        <taxon>Ascomycota</taxon>
        <taxon>Pezizomycotina</taxon>
        <taxon>Pezizomycetes</taxon>
        <taxon>Pezizales</taxon>
        <taxon>Pezizaceae</taxon>
        <taxon>Terfezia</taxon>
    </lineage>
</organism>
<dbReference type="InterPro" id="IPR027417">
    <property type="entry name" value="P-loop_NTPase"/>
</dbReference>
<dbReference type="InterPro" id="IPR006073">
    <property type="entry name" value="GTP-bd"/>
</dbReference>
<dbReference type="Gene3D" id="2.70.210.12">
    <property type="entry name" value="GTP1/OBG domain"/>
    <property type="match status" value="1"/>
</dbReference>
<dbReference type="GO" id="GO:0005739">
    <property type="term" value="C:mitochondrion"/>
    <property type="evidence" value="ECO:0007669"/>
    <property type="project" value="TreeGrafter"/>
</dbReference>
<evidence type="ECO:0000259" key="4">
    <source>
        <dbReference type="PROSITE" id="PS51710"/>
    </source>
</evidence>
<gene>
    <name evidence="6" type="ORF">L211DRAFT_806942</name>
</gene>
<dbReference type="InterPro" id="IPR006169">
    <property type="entry name" value="GTP1_OBG_dom"/>
</dbReference>
<dbReference type="InterPro" id="IPR036726">
    <property type="entry name" value="GTP1_OBG_dom_sf"/>
</dbReference>
<dbReference type="PANTHER" id="PTHR11702">
    <property type="entry name" value="DEVELOPMENTALLY REGULATED GTP-BINDING PROTEIN-RELATED"/>
    <property type="match status" value="1"/>
</dbReference>
<protein>
    <submittedName>
        <fullName evidence="6">GTP-binding protein Obg/CgtA</fullName>
    </submittedName>
</protein>
<reference evidence="6 7" key="1">
    <citation type="journal article" date="2018" name="Nat. Ecol. Evol.">
        <title>Pezizomycetes genomes reveal the molecular basis of ectomycorrhizal truffle lifestyle.</title>
        <authorList>
            <person name="Murat C."/>
            <person name="Payen T."/>
            <person name="Noel B."/>
            <person name="Kuo A."/>
            <person name="Morin E."/>
            <person name="Chen J."/>
            <person name="Kohler A."/>
            <person name="Krizsan K."/>
            <person name="Balestrini R."/>
            <person name="Da Silva C."/>
            <person name="Montanini B."/>
            <person name="Hainaut M."/>
            <person name="Levati E."/>
            <person name="Barry K.W."/>
            <person name="Belfiori B."/>
            <person name="Cichocki N."/>
            <person name="Clum A."/>
            <person name="Dockter R.B."/>
            <person name="Fauchery L."/>
            <person name="Guy J."/>
            <person name="Iotti M."/>
            <person name="Le Tacon F."/>
            <person name="Lindquist E.A."/>
            <person name="Lipzen A."/>
            <person name="Malagnac F."/>
            <person name="Mello A."/>
            <person name="Molinier V."/>
            <person name="Miyauchi S."/>
            <person name="Poulain J."/>
            <person name="Riccioni C."/>
            <person name="Rubini A."/>
            <person name="Sitrit Y."/>
            <person name="Splivallo R."/>
            <person name="Traeger S."/>
            <person name="Wang M."/>
            <person name="Zifcakova L."/>
            <person name="Wipf D."/>
            <person name="Zambonelli A."/>
            <person name="Paolocci F."/>
            <person name="Nowrousian M."/>
            <person name="Ottonello S."/>
            <person name="Baldrian P."/>
            <person name="Spatafora J.W."/>
            <person name="Henrissat B."/>
            <person name="Nagy L.G."/>
            <person name="Aury J.M."/>
            <person name="Wincker P."/>
            <person name="Grigoriev I.V."/>
            <person name="Bonfante P."/>
            <person name="Martin F.M."/>
        </authorList>
    </citation>
    <scope>NUCLEOTIDE SEQUENCE [LARGE SCALE GENOMIC DNA]</scope>
    <source>
        <strain evidence="6 7">ATCC MYA-4762</strain>
    </source>
</reference>
<dbReference type="STRING" id="1051890.A0A3N4LQ46"/>
<dbReference type="Proteomes" id="UP000267821">
    <property type="component" value="Unassembled WGS sequence"/>
</dbReference>
<sequence>MRKIPCSPQTLYTLLRIYRGASANRYLNNTLTPFLYPCLASTAASLSTRTSFTSLTQSLHQKRCYSSMPDSPIGTGESDPDTAYRVPVHYQEYNETPFTDVVALNLQSGDGGHGCVSFLREKFVDKGPPNGGDGGRGGSVYIQAIYGETTSLHKLARQGTIQAGDGRNGQGKSKNGERGENVVIRVPVGTIVREIDRYDPSVVLEEELKEYEDGMLNIGDEPEPNSGYHGQNDKWIHYPLAESDNLASPKFQAAKYPAQHHLSSSAVLRHTHPLPVNLDLSQPTLKPILLIPGAPGGLGNPNFITQKTRSPRFATRGGKGCRMRISLELKILADVGLVGLPNAGKSSFLRAITRRKAKVGEWAFTTLSPNLGTVQLRPLQSRSRAGPRGPRERFTIADIPGLIADAHLNKGLGHGFLRHVERAKALAFIIDLGRPNPLGDLKLLWKEVKAYEEGWGDDKMLECMSVNGMMGEMAGNQSIDRELSSNDDAIILGIDSALEEEEEEQQPSDEYPAERYRAAAAAIENLREAESQDEELVVWRGSRSILPNYSPSPNAVTPAAELINRTRNIPAVAIKREKISAKPWFVIANKADLGGTEQRFLELRNYVQELAKKQRHEIAVVPVSALKGQGVEGAVEMMRRLLDVTDELGGNGL</sequence>
<evidence type="ECO:0000256" key="2">
    <source>
        <dbReference type="ARBA" id="ARBA00023134"/>
    </source>
</evidence>
<dbReference type="GO" id="GO:0003924">
    <property type="term" value="F:GTPase activity"/>
    <property type="evidence" value="ECO:0007669"/>
    <property type="project" value="InterPro"/>
</dbReference>
<feature type="region of interest" description="Disordered" evidence="3">
    <location>
        <begin position="160"/>
        <end position="179"/>
    </location>
</feature>
<dbReference type="SUPFAM" id="SSF82051">
    <property type="entry name" value="Obg GTP-binding protein N-terminal domain"/>
    <property type="match status" value="1"/>
</dbReference>
<dbReference type="InterPro" id="IPR031167">
    <property type="entry name" value="G_OBG"/>
</dbReference>
<dbReference type="Pfam" id="PF01926">
    <property type="entry name" value="MMR_HSR1"/>
    <property type="match status" value="1"/>
</dbReference>
<dbReference type="InterPro" id="IPR045086">
    <property type="entry name" value="OBG_GTPase"/>
</dbReference>
<dbReference type="PROSITE" id="PS51710">
    <property type="entry name" value="G_OBG"/>
    <property type="match status" value="1"/>
</dbReference>
<keyword evidence="7" id="KW-1185">Reference proteome</keyword>
<dbReference type="PRINTS" id="PR00326">
    <property type="entry name" value="GTP1OBG"/>
</dbReference>
<dbReference type="EMBL" id="ML121539">
    <property type="protein sequence ID" value="RPB24956.1"/>
    <property type="molecule type" value="Genomic_DNA"/>
</dbReference>
<evidence type="ECO:0000313" key="6">
    <source>
        <dbReference type="EMBL" id="RPB24956.1"/>
    </source>
</evidence>
<dbReference type="InParanoid" id="A0A3N4LQ46"/>
<dbReference type="GO" id="GO:0042254">
    <property type="term" value="P:ribosome biogenesis"/>
    <property type="evidence" value="ECO:0007669"/>
    <property type="project" value="UniProtKB-UniRule"/>
</dbReference>
<keyword evidence="1" id="KW-0547">Nucleotide-binding</keyword>
<dbReference type="OrthoDB" id="347018at2759"/>
<dbReference type="PROSITE" id="PS51883">
    <property type="entry name" value="OBG"/>
    <property type="match status" value="1"/>
</dbReference>
<dbReference type="Pfam" id="PF01018">
    <property type="entry name" value="GTP1_OBG"/>
    <property type="match status" value="2"/>
</dbReference>
<accession>A0A3N4LQ46</accession>
<dbReference type="AlphaFoldDB" id="A0A3N4LQ46"/>
<dbReference type="Gene3D" id="3.40.50.300">
    <property type="entry name" value="P-loop containing nucleotide triphosphate hydrolases"/>
    <property type="match status" value="1"/>
</dbReference>